<evidence type="ECO:0000313" key="6">
    <source>
        <dbReference type="Proteomes" id="UP000751190"/>
    </source>
</evidence>
<keyword evidence="6" id="KW-1185">Reference proteome</keyword>
<dbReference type="InterPro" id="IPR018247">
    <property type="entry name" value="EF_Hand_1_Ca_BS"/>
</dbReference>
<accession>A0A8J5XML7</accession>
<keyword evidence="3" id="KW-0106">Calcium</keyword>
<dbReference type="AlphaFoldDB" id="A0A8J5XML7"/>
<evidence type="ECO:0000259" key="4">
    <source>
        <dbReference type="PROSITE" id="PS50222"/>
    </source>
</evidence>
<gene>
    <name evidence="5" type="ORF">KFE25_009920</name>
</gene>
<dbReference type="SMART" id="SM00054">
    <property type="entry name" value="EFh"/>
    <property type="match status" value="2"/>
</dbReference>
<reference evidence="5" key="1">
    <citation type="submission" date="2021-05" db="EMBL/GenBank/DDBJ databases">
        <title>The genome of the haptophyte Pavlova lutheri (Diacronema luteri, Pavlovales) - a model for lipid biosynthesis in eukaryotic algae.</title>
        <authorList>
            <person name="Hulatt C.J."/>
            <person name="Posewitz M.C."/>
        </authorList>
    </citation>
    <scope>NUCLEOTIDE SEQUENCE</scope>
    <source>
        <strain evidence="5">NIVA-4/92</strain>
    </source>
</reference>
<dbReference type="PANTHER" id="PTHR45942">
    <property type="entry name" value="PROTEIN PHOSPATASE 3 REGULATORY SUBUNIT B ALPHA ISOFORM TYPE 1"/>
    <property type="match status" value="1"/>
</dbReference>
<proteinExistence type="predicted"/>
<dbReference type="EMBL" id="JAGTXO010000012">
    <property type="protein sequence ID" value="KAG8464552.1"/>
    <property type="molecule type" value="Genomic_DNA"/>
</dbReference>
<organism evidence="5 6">
    <name type="scientific">Diacronema lutheri</name>
    <name type="common">Unicellular marine alga</name>
    <name type="synonym">Monochrysis lutheri</name>
    <dbReference type="NCBI Taxonomy" id="2081491"/>
    <lineage>
        <taxon>Eukaryota</taxon>
        <taxon>Haptista</taxon>
        <taxon>Haptophyta</taxon>
        <taxon>Pavlovophyceae</taxon>
        <taxon>Pavlovales</taxon>
        <taxon>Pavlovaceae</taxon>
        <taxon>Diacronema</taxon>
    </lineage>
</organism>
<dbReference type="InterPro" id="IPR002048">
    <property type="entry name" value="EF_hand_dom"/>
</dbReference>
<dbReference type="Proteomes" id="UP000751190">
    <property type="component" value="Unassembled WGS sequence"/>
</dbReference>
<keyword evidence="1" id="KW-0479">Metal-binding</keyword>
<dbReference type="GO" id="GO:0005509">
    <property type="term" value="F:calcium ion binding"/>
    <property type="evidence" value="ECO:0007669"/>
    <property type="project" value="InterPro"/>
</dbReference>
<protein>
    <recommendedName>
        <fullName evidence="4">EF-hand domain-containing protein</fullName>
    </recommendedName>
</protein>
<name>A0A8J5XML7_DIALT</name>
<dbReference type="SUPFAM" id="SSF47473">
    <property type="entry name" value="EF-hand"/>
    <property type="match status" value="1"/>
</dbReference>
<dbReference type="Gene3D" id="1.10.238.10">
    <property type="entry name" value="EF-hand"/>
    <property type="match status" value="1"/>
</dbReference>
<sequence>MLSALVSSSAPQVDDELLEELSVTTYFTRDEIRRLHRRFVALDAANRGSLSAAQLFQLPELEHNQMRARLEAVWATELEADVDLRAFVRLLSPFAPSCPREQKFRFAFRVHDADGDGKIGESDVRGLISALLGDYASGTDVEAAAAGGTAARAARTATATVVPAGRANIQRRFASRALADAAELDGGLIDKIVDYVFHEVDSDDSRTISFEEWVRLVANTDIVSKLTLHP</sequence>
<dbReference type="OrthoDB" id="114727at2759"/>
<evidence type="ECO:0000256" key="1">
    <source>
        <dbReference type="ARBA" id="ARBA00022723"/>
    </source>
</evidence>
<evidence type="ECO:0000256" key="3">
    <source>
        <dbReference type="ARBA" id="ARBA00022837"/>
    </source>
</evidence>
<feature type="domain" description="EF-hand" evidence="4">
    <location>
        <begin position="99"/>
        <end position="134"/>
    </location>
</feature>
<dbReference type="PROSITE" id="PS00018">
    <property type="entry name" value="EF_HAND_1"/>
    <property type="match status" value="2"/>
</dbReference>
<feature type="domain" description="EF-hand" evidence="4">
    <location>
        <begin position="188"/>
        <end position="223"/>
    </location>
</feature>
<evidence type="ECO:0000256" key="2">
    <source>
        <dbReference type="ARBA" id="ARBA00022737"/>
    </source>
</evidence>
<comment type="caution">
    <text evidence="5">The sequence shown here is derived from an EMBL/GenBank/DDBJ whole genome shotgun (WGS) entry which is preliminary data.</text>
</comment>
<keyword evidence="2" id="KW-0677">Repeat</keyword>
<evidence type="ECO:0000313" key="5">
    <source>
        <dbReference type="EMBL" id="KAG8464552.1"/>
    </source>
</evidence>
<dbReference type="Pfam" id="PF13499">
    <property type="entry name" value="EF-hand_7"/>
    <property type="match status" value="1"/>
</dbReference>
<dbReference type="InterPro" id="IPR011992">
    <property type="entry name" value="EF-hand-dom_pair"/>
</dbReference>
<dbReference type="PROSITE" id="PS50222">
    <property type="entry name" value="EF_HAND_2"/>
    <property type="match status" value="2"/>
</dbReference>